<keyword evidence="1 5" id="KW-0489">Methyltransferase</keyword>
<dbReference type="Proteomes" id="UP000799302">
    <property type="component" value="Unassembled WGS sequence"/>
</dbReference>
<gene>
    <name evidence="5" type="ORF">BT63DRAFT_372453</name>
</gene>
<dbReference type="Pfam" id="PF01596">
    <property type="entry name" value="Methyltransf_3"/>
    <property type="match status" value="1"/>
</dbReference>
<proteinExistence type="inferred from homology"/>
<evidence type="ECO:0000313" key="5">
    <source>
        <dbReference type="EMBL" id="KAF2670457.1"/>
    </source>
</evidence>
<evidence type="ECO:0000256" key="3">
    <source>
        <dbReference type="ARBA" id="ARBA00022691"/>
    </source>
</evidence>
<keyword evidence="6" id="KW-1185">Reference proteome</keyword>
<dbReference type="PANTHER" id="PTHR10509:SF14">
    <property type="entry name" value="CAFFEOYL-COA O-METHYLTRANSFERASE 3-RELATED"/>
    <property type="match status" value="1"/>
</dbReference>
<reference evidence="5" key="1">
    <citation type="journal article" date="2020" name="Stud. Mycol.">
        <title>101 Dothideomycetes genomes: a test case for predicting lifestyles and emergence of pathogens.</title>
        <authorList>
            <person name="Haridas S."/>
            <person name="Albert R."/>
            <person name="Binder M."/>
            <person name="Bloem J."/>
            <person name="Labutti K."/>
            <person name="Salamov A."/>
            <person name="Andreopoulos B."/>
            <person name="Baker S."/>
            <person name="Barry K."/>
            <person name="Bills G."/>
            <person name="Bluhm B."/>
            <person name="Cannon C."/>
            <person name="Castanera R."/>
            <person name="Culley D."/>
            <person name="Daum C."/>
            <person name="Ezra D."/>
            <person name="Gonzalez J."/>
            <person name="Henrissat B."/>
            <person name="Kuo A."/>
            <person name="Liang C."/>
            <person name="Lipzen A."/>
            <person name="Lutzoni F."/>
            <person name="Magnuson J."/>
            <person name="Mondo S."/>
            <person name="Nolan M."/>
            <person name="Ohm R."/>
            <person name="Pangilinan J."/>
            <person name="Park H.-J."/>
            <person name="Ramirez L."/>
            <person name="Alfaro M."/>
            <person name="Sun H."/>
            <person name="Tritt A."/>
            <person name="Yoshinaga Y."/>
            <person name="Zwiers L.-H."/>
            <person name="Turgeon B."/>
            <person name="Goodwin S."/>
            <person name="Spatafora J."/>
            <person name="Crous P."/>
            <person name="Grigoriev I."/>
        </authorList>
    </citation>
    <scope>NUCLEOTIDE SEQUENCE</scope>
    <source>
        <strain evidence="5">CBS 115976</strain>
    </source>
</reference>
<evidence type="ECO:0000313" key="6">
    <source>
        <dbReference type="Proteomes" id="UP000799302"/>
    </source>
</evidence>
<dbReference type="GO" id="GO:0032259">
    <property type="term" value="P:methylation"/>
    <property type="evidence" value="ECO:0007669"/>
    <property type="project" value="UniProtKB-KW"/>
</dbReference>
<dbReference type="InterPro" id="IPR002935">
    <property type="entry name" value="SAM_O-MeTrfase"/>
</dbReference>
<comment type="similarity">
    <text evidence="4">Belongs to the class I-like SAM-binding methyltransferase superfamily. Cation-dependent O-methyltransferase family.</text>
</comment>
<dbReference type="InterPro" id="IPR050362">
    <property type="entry name" value="Cation-dep_OMT"/>
</dbReference>
<dbReference type="PANTHER" id="PTHR10509">
    <property type="entry name" value="O-METHYLTRANSFERASE-RELATED"/>
    <property type="match status" value="1"/>
</dbReference>
<dbReference type="AlphaFoldDB" id="A0A6A6UG81"/>
<dbReference type="InterPro" id="IPR029063">
    <property type="entry name" value="SAM-dependent_MTases_sf"/>
</dbReference>
<dbReference type="OrthoDB" id="10251242at2759"/>
<evidence type="ECO:0000256" key="1">
    <source>
        <dbReference type="ARBA" id="ARBA00022603"/>
    </source>
</evidence>
<name>A0A6A6UG81_9PEZI</name>
<dbReference type="GO" id="GO:0008757">
    <property type="term" value="F:S-adenosylmethionine-dependent methyltransferase activity"/>
    <property type="evidence" value="ECO:0007669"/>
    <property type="project" value="TreeGrafter"/>
</dbReference>
<dbReference type="EMBL" id="MU004234">
    <property type="protein sequence ID" value="KAF2670457.1"/>
    <property type="molecule type" value="Genomic_DNA"/>
</dbReference>
<keyword evidence="3" id="KW-0949">S-adenosyl-L-methionine</keyword>
<accession>A0A6A6UG81</accession>
<protein>
    <submittedName>
        <fullName evidence="5">O-methyltransferase</fullName>
    </submittedName>
</protein>
<evidence type="ECO:0000256" key="4">
    <source>
        <dbReference type="ARBA" id="ARBA00023453"/>
    </source>
</evidence>
<keyword evidence="2 5" id="KW-0808">Transferase</keyword>
<dbReference type="GO" id="GO:0008171">
    <property type="term" value="F:O-methyltransferase activity"/>
    <property type="evidence" value="ECO:0007669"/>
    <property type="project" value="InterPro"/>
</dbReference>
<evidence type="ECO:0000256" key="2">
    <source>
        <dbReference type="ARBA" id="ARBA00022679"/>
    </source>
</evidence>
<dbReference type="PROSITE" id="PS51682">
    <property type="entry name" value="SAM_OMT_I"/>
    <property type="match status" value="1"/>
</dbReference>
<sequence length="261" mass="28812">MADSREQSFDKTYWRTPKSFRFEADERWSAVDKYNWSHLHAGNTKPDPDMLEKVLQSSTDGGLPPIAVSPAHGKFLQIQARLMGAKNIMEVGMLGGYSTIWLASSSPDAKVTSIEIDEDFAALAKKHFGWAGVEKQIEVKVGSAMSEMPKLVEEVKAGKREKIDLAFIDANKPNNLEYFNWCVEMARPGACIIIDNVVRMGRVVDPSAFEDPNVAGTRRAIEAIGKDSRVDATILQMVGDKSYDGFLTAIVKRDASGSSHL</sequence>
<dbReference type="Gene3D" id="3.40.50.150">
    <property type="entry name" value="Vaccinia Virus protein VP39"/>
    <property type="match status" value="1"/>
</dbReference>
<organism evidence="5 6">
    <name type="scientific">Microthyrium microscopicum</name>
    <dbReference type="NCBI Taxonomy" id="703497"/>
    <lineage>
        <taxon>Eukaryota</taxon>
        <taxon>Fungi</taxon>
        <taxon>Dikarya</taxon>
        <taxon>Ascomycota</taxon>
        <taxon>Pezizomycotina</taxon>
        <taxon>Dothideomycetes</taxon>
        <taxon>Dothideomycetes incertae sedis</taxon>
        <taxon>Microthyriales</taxon>
        <taxon>Microthyriaceae</taxon>
        <taxon>Microthyrium</taxon>
    </lineage>
</organism>
<dbReference type="SUPFAM" id="SSF53335">
    <property type="entry name" value="S-adenosyl-L-methionine-dependent methyltransferases"/>
    <property type="match status" value="1"/>
</dbReference>